<protein>
    <submittedName>
        <fullName evidence="8">ABC-type transport system involved in cytochrome c biogenesis, permease component</fullName>
    </submittedName>
</protein>
<dbReference type="OrthoDB" id="9814290at2"/>
<evidence type="ECO:0000313" key="9">
    <source>
        <dbReference type="Proteomes" id="UP000189933"/>
    </source>
</evidence>
<evidence type="ECO:0000256" key="6">
    <source>
        <dbReference type="SAM" id="Phobius"/>
    </source>
</evidence>
<reference evidence="9" key="1">
    <citation type="submission" date="2017-02" db="EMBL/GenBank/DDBJ databases">
        <authorList>
            <person name="Varghese N."/>
            <person name="Submissions S."/>
        </authorList>
    </citation>
    <scope>NUCLEOTIDE SEQUENCE [LARGE SCALE GENOMIC DNA]</scope>
    <source>
        <strain evidence="9">DSM 16521</strain>
    </source>
</reference>
<feature type="domain" description="Cytochrome c assembly protein" evidence="7">
    <location>
        <begin position="66"/>
        <end position="254"/>
    </location>
</feature>
<dbReference type="InterPro" id="IPR045062">
    <property type="entry name" value="Cyt_c_biogenesis_CcsA/CcmC"/>
</dbReference>
<dbReference type="PANTHER" id="PTHR30071">
    <property type="entry name" value="HEME EXPORTER PROTEIN C"/>
    <property type="match status" value="1"/>
</dbReference>
<dbReference type="GO" id="GO:0005886">
    <property type="term" value="C:plasma membrane"/>
    <property type="evidence" value="ECO:0007669"/>
    <property type="project" value="TreeGrafter"/>
</dbReference>
<proteinExistence type="predicted"/>
<gene>
    <name evidence="8" type="ORF">SAMN02745885_00219</name>
</gene>
<evidence type="ECO:0000256" key="4">
    <source>
        <dbReference type="ARBA" id="ARBA00022989"/>
    </source>
</evidence>
<dbReference type="GO" id="GO:0020037">
    <property type="term" value="F:heme binding"/>
    <property type="evidence" value="ECO:0007669"/>
    <property type="project" value="InterPro"/>
</dbReference>
<keyword evidence="4 6" id="KW-1133">Transmembrane helix</keyword>
<evidence type="ECO:0000256" key="5">
    <source>
        <dbReference type="ARBA" id="ARBA00023136"/>
    </source>
</evidence>
<evidence type="ECO:0000256" key="2">
    <source>
        <dbReference type="ARBA" id="ARBA00022692"/>
    </source>
</evidence>
<keyword evidence="3" id="KW-0201">Cytochrome c-type biogenesis</keyword>
<feature type="transmembrane region" description="Helical" evidence="6">
    <location>
        <begin position="128"/>
        <end position="155"/>
    </location>
</feature>
<dbReference type="RefSeq" id="WP_078664379.1">
    <property type="nucleotide sequence ID" value="NZ_FUXM01000002.1"/>
</dbReference>
<dbReference type="GO" id="GO:0017004">
    <property type="term" value="P:cytochrome complex assembly"/>
    <property type="evidence" value="ECO:0007669"/>
    <property type="project" value="UniProtKB-KW"/>
</dbReference>
<dbReference type="Proteomes" id="UP000189933">
    <property type="component" value="Unassembled WGS sequence"/>
</dbReference>
<feature type="transmembrane region" description="Helical" evidence="6">
    <location>
        <begin position="201"/>
        <end position="218"/>
    </location>
</feature>
<evidence type="ECO:0000256" key="3">
    <source>
        <dbReference type="ARBA" id="ARBA00022748"/>
    </source>
</evidence>
<keyword evidence="2 6" id="KW-0812">Transmembrane</keyword>
<feature type="transmembrane region" description="Helical" evidence="6">
    <location>
        <begin position="37"/>
        <end position="55"/>
    </location>
</feature>
<dbReference type="PANTHER" id="PTHR30071:SF1">
    <property type="entry name" value="CYTOCHROME B_B6 PROTEIN-RELATED"/>
    <property type="match status" value="1"/>
</dbReference>
<evidence type="ECO:0000256" key="1">
    <source>
        <dbReference type="ARBA" id="ARBA00004141"/>
    </source>
</evidence>
<evidence type="ECO:0000313" key="8">
    <source>
        <dbReference type="EMBL" id="SJZ56010.1"/>
    </source>
</evidence>
<sequence length="260" mass="30452">MFKLQVINLWTSVSFYGVAFVFWVVHSYWYKPILLRFSNYSGIIGFVFHTIALILRWIEVNHGPYHNFYEVLISDMWVALLFFGILSYKLPELKNGALIVYPLAMVVIAYAVFQTPQQTELPPSYATYWLTIHVLFAKLSYGSCLLSAVAAALYLRERKEIFEKWQYRLAGIGFFNLAVMIASGAVWAYKAWGRFWGWDPIETWALISWLVYALYLHLWRTQNWRGTKSAWLAIISFLFVILAFFCLKFLYPSVHENLSI</sequence>
<dbReference type="Pfam" id="PF01578">
    <property type="entry name" value="Cytochrom_C_asm"/>
    <property type="match status" value="1"/>
</dbReference>
<accession>A0A1T4LMN1</accession>
<evidence type="ECO:0000259" key="7">
    <source>
        <dbReference type="Pfam" id="PF01578"/>
    </source>
</evidence>
<keyword evidence="9" id="KW-1185">Reference proteome</keyword>
<feature type="transmembrane region" description="Helical" evidence="6">
    <location>
        <begin position="67"/>
        <end position="86"/>
    </location>
</feature>
<feature type="transmembrane region" description="Helical" evidence="6">
    <location>
        <begin position="167"/>
        <end position="189"/>
    </location>
</feature>
<dbReference type="InterPro" id="IPR002541">
    <property type="entry name" value="Cyt_c_assembly"/>
</dbReference>
<feature type="transmembrane region" description="Helical" evidence="6">
    <location>
        <begin position="6"/>
        <end position="25"/>
    </location>
</feature>
<dbReference type="AlphaFoldDB" id="A0A1T4LMN1"/>
<comment type="subcellular location">
    <subcellularLocation>
        <location evidence="1">Membrane</location>
        <topology evidence="1">Multi-pass membrane protein</topology>
    </subcellularLocation>
</comment>
<feature type="transmembrane region" description="Helical" evidence="6">
    <location>
        <begin position="98"/>
        <end position="116"/>
    </location>
</feature>
<organism evidence="8 9">
    <name type="scientific">Carboxydocella sporoproducens DSM 16521</name>
    <dbReference type="NCBI Taxonomy" id="1121270"/>
    <lineage>
        <taxon>Bacteria</taxon>
        <taxon>Bacillati</taxon>
        <taxon>Bacillota</taxon>
        <taxon>Clostridia</taxon>
        <taxon>Eubacteriales</taxon>
        <taxon>Clostridiales Family XVI. Incertae Sedis</taxon>
        <taxon>Carboxydocella</taxon>
    </lineage>
</organism>
<keyword evidence="5 6" id="KW-0472">Membrane</keyword>
<name>A0A1T4LMN1_9FIRM</name>
<feature type="transmembrane region" description="Helical" evidence="6">
    <location>
        <begin position="230"/>
        <end position="251"/>
    </location>
</feature>
<dbReference type="EMBL" id="FUXM01000002">
    <property type="protein sequence ID" value="SJZ56010.1"/>
    <property type="molecule type" value="Genomic_DNA"/>
</dbReference>